<reference evidence="2" key="1">
    <citation type="journal article" date="2023" name="G3 (Bethesda)">
        <title>Genome assembly and association tests identify interacting loci associated with vigor, precocity, and sex in interspecific pistachio rootstocks.</title>
        <authorList>
            <person name="Palmer W."/>
            <person name="Jacygrad E."/>
            <person name="Sagayaradj S."/>
            <person name="Cavanaugh K."/>
            <person name="Han R."/>
            <person name="Bertier L."/>
            <person name="Beede B."/>
            <person name="Kafkas S."/>
            <person name="Golino D."/>
            <person name="Preece J."/>
            <person name="Michelmore R."/>
        </authorList>
    </citation>
    <scope>NUCLEOTIDE SEQUENCE [LARGE SCALE GENOMIC DNA]</scope>
</reference>
<organism evidence="1 2">
    <name type="scientific">Pistacia atlantica</name>
    <dbReference type="NCBI Taxonomy" id="434234"/>
    <lineage>
        <taxon>Eukaryota</taxon>
        <taxon>Viridiplantae</taxon>
        <taxon>Streptophyta</taxon>
        <taxon>Embryophyta</taxon>
        <taxon>Tracheophyta</taxon>
        <taxon>Spermatophyta</taxon>
        <taxon>Magnoliopsida</taxon>
        <taxon>eudicotyledons</taxon>
        <taxon>Gunneridae</taxon>
        <taxon>Pentapetalae</taxon>
        <taxon>rosids</taxon>
        <taxon>malvids</taxon>
        <taxon>Sapindales</taxon>
        <taxon>Anacardiaceae</taxon>
        <taxon>Pistacia</taxon>
    </lineage>
</organism>
<protein>
    <submittedName>
        <fullName evidence="1">Uncharacterized protein</fullName>
    </submittedName>
</protein>
<evidence type="ECO:0000313" key="1">
    <source>
        <dbReference type="EMBL" id="KAJ0084867.1"/>
    </source>
</evidence>
<dbReference type="EMBL" id="CM047907">
    <property type="protein sequence ID" value="KAJ0084867.1"/>
    <property type="molecule type" value="Genomic_DNA"/>
</dbReference>
<sequence>MEKQIAIVGAGVSGLLAYFPWPSSVTDLFPNQHQVLDYLQSYAHHFDLLKHIKFNTKVVGIEYEGASYEEIESWSLWNGNGQPFSSQGKWKVVVEDIQKQSTEVHQADFVVLCVGRFSDVPHFPEFPPDRGPGAFHGKVIHSMDYANMDNEVAANLVKGKRVTVVGFQKSAMDIAMECTAANDSQNFCFINPEEGFLLNLLATMLSPLRWVFAKFVESHIKKKLQLGKYGMVPKHSFLQDISSCLISMVPEKFYDRVEEGSIVLKKSQSFSFCEKGILVDGETTPLKADLVILATGFRGDKKLKDIFVSQTFQDYIAGSPNEKLPLYREMIHPQIPQLAVIGFSESLSNLLVSEMGSRWLAELLHGTFKLPSKKEMDMDTKEWDKCIKQYSGPYYRRSCLAVQQIWYNDQLCKDMGWNPKRKKGFFTELFQPYGPMDYVSSSRGKPIEP</sequence>
<gene>
    <name evidence="1" type="ORF">Patl1_30921</name>
</gene>
<dbReference type="Proteomes" id="UP001164250">
    <property type="component" value="Chromosome 11"/>
</dbReference>
<proteinExistence type="predicted"/>
<accession>A0ACC1ADJ3</accession>
<evidence type="ECO:0000313" key="2">
    <source>
        <dbReference type="Proteomes" id="UP001164250"/>
    </source>
</evidence>
<name>A0ACC1ADJ3_9ROSI</name>
<comment type="caution">
    <text evidence="1">The sequence shown here is derived from an EMBL/GenBank/DDBJ whole genome shotgun (WGS) entry which is preliminary data.</text>
</comment>
<keyword evidence="2" id="KW-1185">Reference proteome</keyword>